<comment type="caution">
    <text evidence="2">The sequence shown here is derived from an EMBL/GenBank/DDBJ whole genome shotgun (WGS) entry which is preliminary data.</text>
</comment>
<name>A0ABR1LY16_9PEZI</name>
<dbReference type="RefSeq" id="XP_066657315.1">
    <property type="nucleotide sequence ID" value="XM_066798084.1"/>
</dbReference>
<feature type="signal peptide" evidence="1">
    <location>
        <begin position="1"/>
        <end position="16"/>
    </location>
</feature>
<dbReference type="Proteomes" id="UP001360953">
    <property type="component" value="Unassembled WGS sequence"/>
</dbReference>
<evidence type="ECO:0000256" key="1">
    <source>
        <dbReference type="SAM" id="SignalP"/>
    </source>
</evidence>
<evidence type="ECO:0000313" key="3">
    <source>
        <dbReference type="Proteomes" id="UP001360953"/>
    </source>
</evidence>
<gene>
    <name evidence="2" type="ORF">J3D65DRAFT_602046</name>
</gene>
<organism evidence="2 3">
    <name type="scientific">Phyllosticta citribraziliensis</name>
    <dbReference type="NCBI Taxonomy" id="989973"/>
    <lineage>
        <taxon>Eukaryota</taxon>
        <taxon>Fungi</taxon>
        <taxon>Dikarya</taxon>
        <taxon>Ascomycota</taxon>
        <taxon>Pezizomycotina</taxon>
        <taxon>Dothideomycetes</taxon>
        <taxon>Dothideomycetes incertae sedis</taxon>
        <taxon>Botryosphaeriales</taxon>
        <taxon>Phyllostictaceae</taxon>
        <taxon>Phyllosticta</taxon>
    </lineage>
</organism>
<reference evidence="2 3" key="1">
    <citation type="submission" date="2024-04" db="EMBL/GenBank/DDBJ databases">
        <title>Phyllosticta paracitricarpa is synonymous to the EU quarantine fungus P. citricarpa based on phylogenomic analyses.</title>
        <authorList>
            <consortium name="Lawrence Berkeley National Laboratory"/>
            <person name="Van ingen-buijs V.A."/>
            <person name="Van westerhoven A.C."/>
            <person name="Haridas S."/>
            <person name="Skiadas P."/>
            <person name="Martin F."/>
            <person name="Groenewald J.Z."/>
            <person name="Crous P.W."/>
            <person name="Seidl M.F."/>
        </authorList>
    </citation>
    <scope>NUCLEOTIDE SEQUENCE [LARGE SCALE GENOMIC DNA]</scope>
    <source>
        <strain evidence="2 3">CPC 17464</strain>
    </source>
</reference>
<keyword evidence="3" id="KW-1185">Reference proteome</keyword>
<dbReference type="EMBL" id="JBBPEH010000004">
    <property type="protein sequence ID" value="KAK7540044.1"/>
    <property type="molecule type" value="Genomic_DNA"/>
</dbReference>
<evidence type="ECO:0000313" key="2">
    <source>
        <dbReference type="EMBL" id="KAK7540044.1"/>
    </source>
</evidence>
<feature type="chain" id="PRO_5045633401" description="Secreted protein" evidence="1">
    <location>
        <begin position="17"/>
        <end position="165"/>
    </location>
</feature>
<keyword evidence="1" id="KW-0732">Signal</keyword>
<accession>A0ABR1LY16</accession>
<sequence>MPCTLAFLAQMGLVSSVFPTCHKASHLRLSRSNASFSPDSLPATRPRTLAFLAQMHHSHRFPPSSLPATLAPSPSLLWTAVNNASWPRRRWGPFSLKYIVLTGLVVPAFSQTLVHRTCRLLDPPPSQTSGLLTNLRSLDRACEILPGEPQLDHSLALLFLTPCLR</sequence>
<proteinExistence type="predicted"/>
<dbReference type="GeneID" id="92030990"/>
<evidence type="ECO:0008006" key="4">
    <source>
        <dbReference type="Google" id="ProtNLM"/>
    </source>
</evidence>
<protein>
    <recommendedName>
        <fullName evidence="4">Secreted protein</fullName>
    </recommendedName>
</protein>